<dbReference type="RefSeq" id="WP_007274011.1">
    <property type="nucleotide sequence ID" value="NZ_BMCI01000010.1"/>
</dbReference>
<proteinExistence type="predicted"/>
<reference evidence="1" key="1">
    <citation type="journal article" date="2014" name="Int. J. Syst. Evol. Microbiol.">
        <title>Complete genome sequence of Corynebacterium casei LMG S-19264T (=DSM 44701T), isolated from a smear-ripened cheese.</title>
        <authorList>
            <consortium name="US DOE Joint Genome Institute (JGI-PGF)"/>
            <person name="Walter F."/>
            <person name="Albersmeier A."/>
            <person name="Kalinowski J."/>
            <person name="Ruckert C."/>
        </authorList>
    </citation>
    <scope>NUCLEOTIDE SEQUENCE</scope>
    <source>
        <strain evidence="1">CCM 7217</strain>
    </source>
</reference>
<reference evidence="1" key="2">
    <citation type="submission" date="2020-09" db="EMBL/GenBank/DDBJ databases">
        <authorList>
            <person name="Sun Q."/>
            <person name="Sedlacek I."/>
        </authorList>
    </citation>
    <scope>NUCLEOTIDE SEQUENCE</scope>
    <source>
        <strain evidence="1">CCM 7217</strain>
    </source>
</reference>
<dbReference type="Pfam" id="PF07799">
    <property type="entry name" value="DUF1643"/>
    <property type="match status" value="1"/>
</dbReference>
<dbReference type="AlphaFoldDB" id="A0A830E334"/>
<accession>A0A830E334</accession>
<evidence type="ECO:0000313" key="1">
    <source>
        <dbReference type="EMBL" id="GGC72421.1"/>
    </source>
</evidence>
<protein>
    <recommendedName>
        <fullName evidence="3">DUF1643 domain-containing protein</fullName>
    </recommendedName>
</protein>
<gene>
    <name evidence="1" type="ORF">GCM10007209_37930</name>
</gene>
<dbReference type="Proteomes" id="UP000646833">
    <property type="component" value="Unassembled WGS sequence"/>
</dbReference>
<evidence type="ECO:0008006" key="3">
    <source>
        <dbReference type="Google" id="ProtNLM"/>
    </source>
</evidence>
<dbReference type="InterPro" id="IPR016992">
    <property type="entry name" value="UCP032209"/>
</dbReference>
<dbReference type="EMBL" id="BMCI01000010">
    <property type="protein sequence ID" value="GGC72421.1"/>
    <property type="molecule type" value="Genomic_DNA"/>
</dbReference>
<comment type="caution">
    <text evidence="1">The sequence shown here is derived from an EMBL/GenBank/DDBJ whole genome shotgun (WGS) entry which is preliminary data.</text>
</comment>
<dbReference type="InterPro" id="IPR012441">
    <property type="entry name" value="DUF1643"/>
</dbReference>
<dbReference type="PIRSF" id="PIRSF032209">
    <property type="entry name" value="UCP032209"/>
    <property type="match status" value="1"/>
</dbReference>
<sequence length="166" mass="18046">MPEFVDDRSDAVLSDDGTYRYRLSRTWDADKPTVAFVMLNPSTADATDDDPTIRRCLGFAKEWGFGSLTVANLFALRSTDPDALAGHADPVGPENDAHLQDVCDSAERVVVAWGAKGSLRDRAALVADLLDDRDLYALDTTKAGHPAHPLYQPADAELTNWDGGQL</sequence>
<evidence type="ECO:0000313" key="2">
    <source>
        <dbReference type="Proteomes" id="UP000646833"/>
    </source>
</evidence>
<name>A0A830E334_9EURY</name>
<organism evidence="1 2">
    <name type="scientific">Haloferax sulfurifontis</name>
    <dbReference type="NCBI Taxonomy" id="255616"/>
    <lineage>
        <taxon>Archaea</taxon>
        <taxon>Methanobacteriati</taxon>
        <taxon>Methanobacteriota</taxon>
        <taxon>Stenosarchaea group</taxon>
        <taxon>Halobacteria</taxon>
        <taxon>Halobacteriales</taxon>
        <taxon>Haloferacaceae</taxon>
        <taxon>Haloferax</taxon>
    </lineage>
</organism>